<geneLocation type="plasmid" evidence="1">
    <name>plasmindC</name>
</geneLocation>
<sequence>MFKTLSCIIPLVMLISGCSSPPPPEPVEWDKVTQATNTALPSWQANDLIIPSPVVTGGWFKGLYSFTGDEGSYGIDVYYAVPHSQRIVVSASRTSDYFAAKAWLRQHGAKGVIEYQHKLAGFGFNQIDIFFYR</sequence>
<dbReference type="EMBL" id="CP158295">
    <property type="protein sequence ID" value="XBV47768.1"/>
    <property type="molecule type" value="Genomic_DNA"/>
</dbReference>
<proteinExistence type="predicted"/>
<protein>
    <submittedName>
        <fullName evidence="1">Cag pathogenicity island Cag12 family protein</fullName>
    </submittedName>
</protein>
<keyword evidence="1" id="KW-0614">Plasmid</keyword>
<organism evidence="1">
    <name type="scientific">Pantoea sp. BJ2</name>
    <dbReference type="NCBI Taxonomy" id="3141322"/>
    <lineage>
        <taxon>Bacteria</taxon>
        <taxon>Pseudomonadati</taxon>
        <taxon>Pseudomonadota</taxon>
        <taxon>Gammaproteobacteria</taxon>
        <taxon>Enterobacterales</taxon>
        <taxon>Erwiniaceae</taxon>
        <taxon>Pantoea</taxon>
    </lineage>
</organism>
<dbReference type="RefSeq" id="WP_350262821.1">
    <property type="nucleotide sequence ID" value="NZ_CP158295.1"/>
</dbReference>
<dbReference type="AlphaFoldDB" id="A0AAU7U472"/>
<accession>A0AAU7U472</accession>
<dbReference type="Pfam" id="PF13117">
    <property type="entry name" value="Cag12"/>
    <property type="match status" value="1"/>
</dbReference>
<gene>
    <name evidence="1" type="ORF">AAF463_25160</name>
</gene>
<dbReference type="InterPro" id="IPR025264">
    <property type="entry name" value="Cag12"/>
</dbReference>
<dbReference type="PROSITE" id="PS51257">
    <property type="entry name" value="PROKAR_LIPOPROTEIN"/>
    <property type="match status" value="1"/>
</dbReference>
<name>A0AAU7U472_9GAMM</name>
<reference evidence="1" key="1">
    <citation type="submission" date="2024-06" db="EMBL/GenBank/DDBJ databases">
        <title>Multiomics insights into the TNT degradation mechanism by Pantoea sp. BJ2 isolated from an ammunition destruction site.</title>
        <authorList>
            <person name="Luo J."/>
        </authorList>
    </citation>
    <scope>NUCLEOTIDE SEQUENCE</scope>
    <source>
        <strain evidence="1">BJ2</strain>
        <plasmid evidence="1">plasmindC</plasmid>
    </source>
</reference>
<evidence type="ECO:0000313" key="1">
    <source>
        <dbReference type="EMBL" id="XBV47768.1"/>
    </source>
</evidence>